<dbReference type="InterPro" id="IPR010065">
    <property type="entry name" value="AA_ABC_transptr_permease_3TM"/>
</dbReference>
<evidence type="ECO:0000256" key="5">
    <source>
        <dbReference type="ARBA" id="ARBA00022692"/>
    </source>
</evidence>
<keyword evidence="6" id="KW-0029">Amino-acid transport</keyword>
<dbReference type="InterPro" id="IPR043429">
    <property type="entry name" value="ArtM/GltK/GlnP/TcyL/YhdX-like"/>
</dbReference>
<dbReference type="OrthoDB" id="7341446at2"/>
<evidence type="ECO:0000313" key="11">
    <source>
        <dbReference type="EMBL" id="SCB27475.1"/>
    </source>
</evidence>
<keyword evidence="4" id="KW-1003">Cell membrane</keyword>
<gene>
    <name evidence="11" type="ORF">GA0061100_106174</name>
</gene>
<evidence type="ECO:0000256" key="8">
    <source>
        <dbReference type="ARBA" id="ARBA00023136"/>
    </source>
</evidence>
<keyword evidence="12" id="KW-1185">Reference proteome</keyword>
<evidence type="ECO:0000256" key="3">
    <source>
        <dbReference type="ARBA" id="ARBA00022448"/>
    </source>
</evidence>
<dbReference type="SUPFAM" id="SSF161098">
    <property type="entry name" value="MetI-like"/>
    <property type="match status" value="1"/>
</dbReference>
<keyword evidence="3 9" id="KW-0813">Transport</keyword>
<dbReference type="PROSITE" id="PS50928">
    <property type="entry name" value="ABC_TM1"/>
    <property type="match status" value="1"/>
</dbReference>
<proteinExistence type="inferred from homology"/>
<dbReference type="GO" id="GO:0022857">
    <property type="term" value="F:transmembrane transporter activity"/>
    <property type="evidence" value="ECO:0007669"/>
    <property type="project" value="InterPro"/>
</dbReference>
<keyword evidence="7 9" id="KW-1133">Transmembrane helix</keyword>
<protein>
    <submittedName>
        <fullName evidence="11">Amino acid ABC transporter membrane protein 2, PAAT family</fullName>
    </submittedName>
</protein>
<sequence length="222" mass="23928">MTFDINVLIGQWPAILSGAGVTIMVWILGTIAAAVIGFLMAVARQYGGIVVDKVLGSIVAVLRGTPFLIQIFLVYYGGPFIGLELDPLPAGLIGISIYGAAYFSEIFRSGFQAVPKGHIEAGECVGLTRGQIIRRILLPEMTMLVLPPCVNMVVILMKETAVLSIITVPELTATLSAIGSQQYAFVEALSALALFYWVLVEVTGWLGNLAETKLSRFRFFNA</sequence>
<feature type="transmembrane region" description="Helical" evidence="9">
    <location>
        <begin position="88"/>
        <end position="107"/>
    </location>
</feature>
<dbReference type="Proteomes" id="UP000186228">
    <property type="component" value="Unassembled WGS sequence"/>
</dbReference>
<feature type="transmembrane region" description="Helical" evidence="9">
    <location>
        <begin position="188"/>
        <end position="210"/>
    </location>
</feature>
<evidence type="ECO:0000256" key="4">
    <source>
        <dbReference type="ARBA" id="ARBA00022475"/>
    </source>
</evidence>
<dbReference type="STRING" id="52131.GA0061100_106174"/>
<dbReference type="CDD" id="cd06261">
    <property type="entry name" value="TM_PBP2"/>
    <property type="match status" value="1"/>
</dbReference>
<dbReference type="NCBIfam" id="TIGR01726">
    <property type="entry name" value="HEQRo_perm_3TM"/>
    <property type="match status" value="1"/>
</dbReference>
<dbReference type="EMBL" id="FMAC01000006">
    <property type="protein sequence ID" value="SCB27475.1"/>
    <property type="molecule type" value="Genomic_DNA"/>
</dbReference>
<evidence type="ECO:0000256" key="7">
    <source>
        <dbReference type="ARBA" id="ARBA00022989"/>
    </source>
</evidence>
<evidence type="ECO:0000256" key="9">
    <source>
        <dbReference type="RuleBase" id="RU363032"/>
    </source>
</evidence>
<keyword evidence="8 9" id="KW-0472">Membrane</keyword>
<evidence type="ECO:0000259" key="10">
    <source>
        <dbReference type="PROSITE" id="PS50928"/>
    </source>
</evidence>
<reference evidence="12" key="1">
    <citation type="submission" date="2016-08" db="EMBL/GenBank/DDBJ databases">
        <authorList>
            <person name="Varghese N."/>
            <person name="Submissions Spin"/>
        </authorList>
    </citation>
    <scope>NUCLEOTIDE SEQUENCE [LARGE SCALE GENOMIC DNA]</scope>
    <source>
        <strain evidence="12">CCBAU 57015</strain>
    </source>
</reference>
<organism evidence="11 12">
    <name type="scientific">Rhizobium hainanense</name>
    <dbReference type="NCBI Taxonomy" id="52131"/>
    <lineage>
        <taxon>Bacteria</taxon>
        <taxon>Pseudomonadati</taxon>
        <taxon>Pseudomonadota</taxon>
        <taxon>Alphaproteobacteria</taxon>
        <taxon>Hyphomicrobiales</taxon>
        <taxon>Rhizobiaceae</taxon>
        <taxon>Rhizobium/Agrobacterium group</taxon>
        <taxon>Rhizobium</taxon>
    </lineage>
</organism>
<evidence type="ECO:0000256" key="6">
    <source>
        <dbReference type="ARBA" id="ARBA00022970"/>
    </source>
</evidence>
<evidence type="ECO:0000313" key="12">
    <source>
        <dbReference type="Proteomes" id="UP000186228"/>
    </source>
</evidence>
<keyword evidence="5 9" id="KW-0812">Transmembrane</keyword>
<feature type="transmembrane region" description="Helical" evidence="9">
    <location>
        <begin position="12"/>
        <end position="42"/>
    </location>
</feature>
<dbReference type="Pfam" id="PF00528">
    <property type="entry name" value="BPD_transp_1"/>
    <property type="match status" value="1"/>
</dbReference>
<feature type="transmembrane region" description="Helical" evidence="9">
    <location>
        <begin position="54"/>
        <end position="76"/>
    </location>
</feature>
<name>A0A1C3VIL6_9HYPH</name>
<dbReference type="Gene3D" id="1.10.3720.10">
    <property type="entry name" value="MetI-like"/>
    <property type="match status" value="1"/>
</dbReference>
<feature type="domain" description="ABC transmembrane type-1" evidence="10">
    <location>
        <begin position="19"/>
        <end position="207"/>
    </location>
</feature>
<dbReference type="PANTHER" id="PTHR30614:SF0">
    <property type="entry name" value="L-CYSTINE TRANSPORT SYSTEM PERMEASE PROTEIN TCYL"/>
    <property type="match status" value="1"/>
</dbReference>
<dbReference type="InterPro" id="IPR000515">
    <property type="entry name" value="MetI-like"/>
</dbReference>
<comment type="similarity">
    <text evidence="2">Belongs to the binding-protein-dependent transport system permease family. HisMQ subfamily.</text>
</comment>
<evidence type="ECO:0000256" key="2">
    <source>
        <dbReference type="ARBA" id="ARBA00010072"/>
    </source>
</evidence>
<evidence type="ECO:0000256" key="1">
    <source>
        <dbReference type="ARBA" id="ARBA00004429"/>
    </source>
</evidence>
<dbReference type="PANTHER" id="PTHR30614">
    <property type="entry name" value="MEMBRANE COMPONENT OF AMINO ACID ABC TRANSPORTER"/>
    <property type="match status" value="1"/>
</dbReference>
<dbReference type="AlphaFoldDB" id="A0A1C3VIL6"/>
<accession>A0A1C3VIL6</accession>
<dbReference type="GO" id="GO:0006865">
    <property type="term" value="P:amino acid transport"/>
    <property type="evidence" value="ECO:0007669"/>
    <property type="project" value="UniProtKB-KW"/>
</dbReference>
<dbReference type="InterPro" id="IPR035906">
    <property type="entry name" value="MetI-like_sf"/>
</dbReference>
<dbReference type="GO" id="GO:0043190">
    <property type="term" value="C:ATP-binding cassette (ABC) transporter complex"/>
    <property type="evidence" value="ECO:0007669"/>
    <property type="project" value="InterPro"/>
</dbReference>
<comment type="subcellular location">
    <subcellularLocation>
        <location evidence="1">Cell inner membrane</location>
        <topology evidence="1">Multi-pass membrane protein</topology>
    </subcellularLocation>
    <subcellularLocation>
        <location evidence="9">Cell membrane</location>
        <topology evidence="9">Multi-pass membrane protein</topology>
    </subcellularLocation>
</comment>
<dbReference type="RefSeq" id="WP_075854499.1">
    <property type="nucleotide sequence ID" value="NZ_FMAC01000006.1"/>
</dbReference>